<keyword evidence="3" id="KW-1185">Reference proteome</keyword>
<evidence type="ECO:0000256" key="1">
    <source>
        <dbReference type="SAM" id="Phobius"/>
    </source>
</evidence>
<evidence type="ECO:0000313" key="3">
    <source>
        <dbReference type="Proteomes" id="UP001501047"/>
    </source>
</evidence>
<feature type="transmembrane region" description="Helical" evidence="1">
    <location>
        <begin position="30"/>
        <end position="53"/>
    </location>
</feature>
<dbReference type="Proteomes" id="UP001501047">
    <property type="component" value="Unassembled WGS sequence"/>
</dbReference>
<evidence type="ECO:0000313" key="2">
    <source>
        <dbReference type="EMBL" id="GAA0771433.1"/>
    </source>
</evidence>
<keyword evidence="1" id="KW-0472">Membrane</keyword>
<dbReference type="EMBL" id="BAAACI010000005">
    <property type="protein sequence ID" value="GAA0771433.1"/>
    <property type="molecule type" value="Genomic_DNA"/>
</dbReference>
<keyword evidence="1" id="KW-0812">Transmembrane</keyword>
<reference evidence="3" key="1">
    <citation type="journal article" date="2019" name="Int. J. Syst. Evol. Microbiol.">
        <title>The Global Catalogue of Microorganisms (GCM) 10K type strain sequencing project: providing services to taxonomists for standard genome sequencing and annotation.</title>
        <authorList>
            <consortium name="The Broad Institute Genomics Platform"/>
            <consortium name="The Broad Institute Genome Sequencing Center for Infectious Disease"/>
            <person name="Wu L."/>
            <person name="Ma J."/>
        </authorList>
    </citation>
    <scope>NUCLEOTIDE SEQUENCE [LARGE SCALE GENOMIC DNA]</scope>
    <source>
        <strain evidence="3">JCM 1417</strain>
    </source>
</reference>
<gene>
    <name evidence="2" type="ORF">GCM10008908_15580</name>
</gene>
<accession>A0ABP3VY58</accession>
<proteinExistence type="predicted"/>
<protein>
    <submittedName>
        <fullName evidence="2">Uncharacterized protein</fullName>
    </submittedName>
</protein>
<keyword evidence="1" id="KW-1133">Transmembrane helix</keyword>
<comment type="caution">
    <text evidence="2">The sequence shown here is derived from an EMBL/GenBank/DDBJ whole genome shotgun (WGS) entry which is preliminary data.</text>
</comment>
<name>A0ABP3VY58_CLOSU</name>
<sequence length="62" mass="7775">MSIKLNFLLLKSHNYNYITMFVYFNKNFKFIRVIFIFNSYIDIIVKNIINYYMSIITYYYML</sequence>
<organism evidence="2 3">
    <name type="scientific">Clostridium subterminale</name>
    <dbReference type="NCBI Taxonomy" id="1550"/>
    <lineage>
        <taxon>Bacteria</taxon>
        <taxon>Bacillati</taxon>
        <taxon>Bacillota</taxon>
        <taxon>Clostridia</taxon>
        <taxon>Eubacteriales</taxon>
        <taxon>Clostridiaceae</taxon>
        <taxon>Clostridium</taxon>
    </lineage>
</organism>